<feature type="compositionally biased region" description="Acidic residues" evidence="7">
    <location>
        <begin position="426"/>
        <end position="438"/>
    </location>
</feature>
<evidence type="ECO:0000256" key="6">
    <source>
        <dbReference type="ARBA" id="ARBA00048568"/>
    </source>
</evidence>
<comment type="caution">
    <text evidence="10">The sequence shown here is derived from an EMBL/GenBank/DDBJ whole genome shotgun (WGS) entry which is preliminary data.</text>
</comment>
<keyword evidence="5" id="KW-0804">Transcription</keyword>
<dbReference type="InterPro" id="IPR041355">
    <property type="entry name" value="Pre-SET_CXC"/>
</dbReference>
<sequence>MSQASDTSSSRKRGRPPRNRGTGKRRKDAFDAELPENAKLVTHISQNIVSTKFPPAPSRRTSSQASSQRPGSQRSVTRSGQIQHKTADNVYRDSICLSCWMPLCVNHSVAVPETRQTAVASSQPDESTKWILKREDVSLSGIAEKRPSFEPCSHEGPCDPSNQECSCNDQSVHCEKSCGCSSNCPRRWKGCQCKSGKSCAGERCPCINNNRECDPDLCLGCGADEQLDPMNRRNLAKNPDLDSIFNESGPVLTREEVRLNGCQNVFLQMDEPPMTKIGPTTMPFKGYGLFAMEPINKGCFIGEYKGEVISDEEADKRGSEYDRVGSSFLFSINETHAIDGTRFGNKTRFLNHSQIEPNCEAKVLFVNGAHRIAFRALEDIEIGEELLFNYGDKFVFNAVEREGALERKTTKAGLLRLKERRRETSPEEGIEDEDDDEAEANKLQMVEHESEAEETEEEEDSNESLAIAETPPIDIPAPRKRQTARKTPQLTRPKINSTQTPAQDIGGGVTGGVNKKGKTRAVFSSDEEQGSASDGAAAQILREDILSSSF</sequence>
<evidence type="ECO:0000256" key="5">
    <source>
        <dbReference type="ARBA" id="ARBA00023163"/>
    </source>
</evidence>
<dbReference type="PANTHER" id="PTHR45747">
    <property type="entry name" value="HISTONE-LYSINE N-METHYLTRANSFERASE E(Z)"/>
    <property type="match status" value="1"/>
</dbReference>
<dbReference type="OrthoDB" id="6141102at2759"/>
<feature type="compositionally biased region" description="Acidic residues" evidence="7">
    <location>
        <begin position="450"/>
        <end position="462"/>
    </location>
</feature>
<feature type="compositionally biased region" description="Polar residues" evidence="7">
    <location>
        <begin position="71"/>
        <end position="84"/>
    </location>
</feature>
<dbReference type="AlphaFoldDB" id="S8ALX6"/>
<reference evidence="11" key="2">
    <citation type="submission" date="2013-04" db="EMBL/GenBank/DDBJ databases">
        <title>Genomic mechanisms accounting for the adaptation to parasitism in nematode-trapping fungi.</title>
        <authorList>
            <person name="Ahren D.G."/>
        </authorList>
    </citation>
    <scope>NUCLEOTIDE SEQUENCE [LARGE SCALE GENOMIC DNA]</scope>
    <source>
        <strain evidence="11">CBS 200.50</strain>
    </source>
</reference>
<dbReference type="SMART" id="SM01114">
    <property type="entry name" value="CXC"/>
    <property type="match status" value="1"/>
</dbReference>
<gene>
    <name evidence="10" type="ORF">H072_3842</name>
</gene>
<comment type="catalytic activity">
    <reaction evidence="6">
        <text>L-lysyl(27)-[histone H3] + 3 S-adenosyl-L-methionine = N(6),N(6),N(6)-trimethyl-L-lysyl(27)-[histone H3] + 3 S-adenosyl-L-homocysteine + 3 H(+)</text>
        <dbReference type="Rhea" id="RHEA:60292"/>
        <dbReference type="Rhea" id="RHEA-COMP:15535"/>
        <dbReference type="Rhea" id="RHEA-COMP:15548"/>
        <dbReference type="ChEBI" id="CHEBI:15378"/>
        <dbReference type="ChEBI" id="CHEBI:29969"/>
        <dbReference type="ChEBI" id="CHEBI:57856"/>
        <dbReference type="ChEBI" id="CHEBI:59789"/>
        <dbReference type="ChEBI" id="CHEBI:61961"/>
        <dbReference type="EC" id="2.1.1.356"/>
    </reaction>
</comment>
<dbReference type="GO" id="GO:0031507">
    <property type="term" value="P:heterochromatin formation"/>
    <property type="evidence" value="ECO:0007669"/>
    <property type="project" value="TreeGrafter"/>
</dbReference>
<dbReference type="GO" id="GO:0003682">
    <property type="term" value="F:chromatin binding"/>
    <property type="evidence" value="ECO:0007669"/>
    <property type="project" value="TreeGrafter"/>
</dbReference>
<proteinExistence type="predicted"/>
<accession>S8ALX6</accession>
<dbReference type="InterPro" id="IPR046341">
    <property type="entry name" value="SET_dom_sf"/>
</dbReference>
<reference evidence="10 11" key="1">
    <citation type="journal article" date="2013" name="PLoS Genet.">
        <title>Genomic mechanisms accounting for the adaptation to parasitism in nematode-trapping fungi.</title>
        <authorList>
            <person name="Meerupati T."/>
            <person name="Andersson K.M."/>
            <person name="Friman E."/>
            <person name="Kumar D."/>
            <person name="Tunlid A."/>
            <person name="Ahren D."/>
        </authorList>
    </citation>
    <scope>NUCLEOTIDE SEQUENCE [LARGE SCALE GENOMIC DNA]</scope>
    <source>
        <strain evidence="10 11">CBS 200.50</strain>
    </source>
</reference>
<evidence type="ECO:0000313" key="10">
    <source>
        <dbReference type="EMBL" id="EPS42136.1"/>
    </source>
</evidence>
<evidence type="ECO:0000313" key="11">
    <source>
        <dbReference type="Proteomes" id="UP000015100"/>
    </source>
</evidence>
<evidence type="ECO:0000259" key="9">
    <source>
        <dbReference type="PROSITE" id="PS51633"/>
    </source>
</evidence>
<dbReference type="SUPFAM" id="SSF82199">
    <property type="entry name" value="SET domain"/>
    <property type="match status" value="1"/>
</dbReference>
<dbReference type="GO" id="GO:0032259">
    <property type="term" value="P:methylation"/>
    <property type="evidence" value="ECO:0007669"/>
    <property type="project" value="UniProtKB-KW"/>
</dbReference>
<evidence type="ECO:0000256" key="3">
    <source>
        <dbReference type="ARBA" id="ARBA00022691"/>
    </source>
</evidence>
<evidence type="ECO:0008006" key="12">
    <source>
        <dbReference type="Google" id="ProtNLM"/>
    </source>
</evidence>
<feature type="compositionally biased region" description="Basic residues" evidence="7">
    <location>
        <begin position="10"/>
        <end position="27"/>
    </location>
</feature>
<keyword evidence="1" id="KW-0489">Methyltransferase</keyword>
<dbReference type="InterPro" id="IPR045318">
    <property type="entry name" value="EZH1/2-like"/>
</dbReference>
<dbReference type="EMBL" id="AQGS01000129">
    <property type="protein sequence ID" value="EPS42136.1"/>
    <property type="molecule type" value="Genomic_DNA"/>
</dbReference>
<dbReference type="GO" id="GO:0140951">
    <property type="term" value="F:histone H3K27 trimethyltransferase activity"/>
    <property type="evidence" value="ECO:0007669"/>
    <property type="project" value="UniProtKB-EC"/>
</dbReference>
<protein>
    <recommendedName>
        <fullName evidence="12">SET domain-containing protein</fullName>
    </recommendedName>
</protein>
<keyword evidence="3" id="KW-0949">S-adenosyl-L-methionine</keyword>
<dbReference type="Gene3D" id="2.170.270.10">
    <property type="entry name" value="SET domain"/>
    <property type="match status" value="1"/>
</dbReference>
<dbReference type="InterPro" id="IPR001214">
    <property type="entry name" value="SET_dom"/>
</dbReference>
<organism evidence="10 11">
    <name type="scientific">Dactylellina haptotyla (strain CBS 200.50)</name>
    <name type="common">Nematode-trapping fungus</name>
    <name type="synonym">Monacrosporium haptotylum</name>
    <dbReference type="NCBI Taxonomy" id="1284197"/>
    <lineage>
        <taxon>Eukaryota</taxon>
        <taxon>Fungi</taxon>
        <taxon>Dikarya</taxon>
        <taxon>Ascomycota</taxon>
        <taxon>Pezizomycotina</taxon>
        <taxon>Orbiliomycetes</taxon>
        <taxon>Orbiliales</taxon>
        <taxon>Orbiliaceae</taxon>
        <taxon>Dactylellina</taxon>
    </lineage>
</organism>
<dbReference type="Pfam" id="PF00856">
    <property type="entry name" value="SET"/>
    <property type="match status" value="1"/>
</dbReference>
<keyword evidence="2" id="KW-0808">Transferase</keyword>
<name>S8ALX6_DACHA</name>
<keyword evidence="11" id="KW-1185">Reference proteome</keyword>
<dbReference type="SMART" id="SM00317">
    <property type="entry name" value="SET"/>
    <property type="match status" value="1"/>
</dbReference>
<dbReference type="STRING" id="1284197.S8ALX6"/>
<feature type="domain" description="SET" evidence="8">
    <location>
        <begin position="273"/>
        <end position="391"/>
    </location>
</feature>
<feature type="compositionally biased region" description="Low complexity" evidence="7">
    <location>
        <begin position="58"/>
        <end position="70"/>
    </location>
</feature>
<dbReference type="OMA" id="PRRWKGC"/>
<feature type="domain" description="CXC" evidence="9">
    <location>
        <begin position="128"/>
        <end position="238"/>
    </location>
</feature>
<dbReference type="Pfam" id="PF18264">
    <property type="entry name" value="preSET_CXC"/>
    <property type="match status" value="1"/>
</dbReference>
<evidence type="ECO:0000256" key="4">
    <source>
        <dbReference type="ARBA" id="ARBA00023015"/>
    </source>
</evidence>
<evidence type="ECO:0000256" key="2">
    <source>
        <dbReference type="ARBA" id="ARBA00022679"/>
    </source>
</evidence>
<feature type="region of interest" description="Disordered" evidence="7">
    <location>
        <begin position="417"/>
        <end position="538"/>
    </location>
</feature>
<dbReference type="PANTHER" id="PTHR45747:SF4">
    <property type="entry name" value="HISTONE-LYSINE N-METHYLTRANSFERASE E(Z)"/>
    <property type="match status" value="1"/>
</dbReference>
<dbReference type="HOGENOM" id="CLU_495229_0_0_1"/>
<dbReference type="GO" id="GO:0005634">
    <property type="term" value="C:nucleus"/>
    <property type="evidence" value="ECO:0007669"/>
    <property type="project" value="TreeGrafter"/>
</dbReference>
<evidence type="ECO:0000256" key="7">
    <source>
        <dbReference type="SAM" id="MobiDB-lite"/>
    </source>
</evidence>
<dbReference type="PROSITE" id="PS51633">
    <property type="entry name" value="CXC"/>
    <property type="match status" value="1"/>
</dbReference>
<dbReference type="InterPro" id="IPR033467">
    <property type="entry name" value="Tesmin/TSO1-like_CXC"/>
</dbReference>
<feature type="region of interest" description="Disordered" evidence="7">
    <location>
        <begin position="1"/>
        <end position="84"/>
    </location>
</feature>
<evidence type="ECO:0000256" key="1">
    <source>
        <dbReference type="ARBA" id="ARBA00022603"/>
    </source>
</evidence>
<dbReference type="InterPro" id="IPR026489">
    <property type="entry name" value="CXC_dom"/>
</dbReference>
<feature type="compositionally biased region" description="Polar residues" evidence="7">
    <location>
        <begin position="485"/>
        <end position="502"/>
    </location>
</feature>
<dbReference type="eggNOG" id="KOG1079">
    <property type="taxonomic scope" value="Eukaryota"/>
</dbReference>
<keyword evidence="4" id="KW-0805">Transcription regulation</keyword>
<dbReference type="PROSITE" id="PS50280">
    <property type="entry name" value="SET"/>
    <property type="match status" value="1"/>
</dbReference>
<evidence type="ECO:0000259" key="8">
    <source>
        <dbReference type="PROSITE" id="PS50280"/>
    </source>
</evidence>
<dbReference type="Proteomes" id="UP000015100">
    <property type="component" value="Unassembled WGS sequence"/>
</dbReference>